<dbReference type="Gene3D" id="3.30.565.10">
    <property type="entry name" value="Histidine kinase-like ATPase, C-terminal domain"/>
    <property type="match status" value="1"/>
</dbReference>
<dbReference type="InterPro" id="IPR050640">
    <property type="entry name" value="Bact_2-comp_sensor_kinase"/>
</dbReference>
<dbReference type="PANTHER" id="PTHR34220:SF7">
    <property type="entry name" value="SENSOR HISTIDINE KINASE YPDA"/>
    <property type="match status" value="1"/>
</dbReference>
<feature type="transmembrane region" description="Helical" evidence="1">
    <location>
        <begin position="127"/>
        <end position="147"/>
    </location>
</feature>
<evidence type="ECO:0000259" key="2">
    <source>
        <dbReference type="Pfam" id="PF06580"/>
    </source>
</evidence>
<dbReference type="PANTHER" id="PTHR34220">
    <property type="entry name" value="SENSOR HISTIDINE KINASE YPDA"/>
    <property type="match status" value="1"/>
</dbReference>
<dbReference type="AlphaFoldDB" id="A0A846MVK3"/>
<dbReference type="SUPFAM" id="SSF55874">
    <property type="entry name" value="ATPase domain of HSP90 chaperone/DNA topoisomerase II/histidine kinase"/>
    <property type="match status" value="1"/>
</dbReference>
<keyword evidence="1" id="KW-1133">Transmembrane helix</keyword>
<dbReference type="InterPro" id="IPR010559">
    <property type="entry name" value="Sig_transdc_His_kin_internal"/>
</dbReference>
<dbReference type="InterPro" id="IPR036890">
    <property type="entry name" value="HATPase_C_sf"/>
</dbReference>
<comment type="caution">
    <text evidence="3">The sequence shown here is derived from an EMBL/GenBank/DDBJ whole genome shotgun (WGS) entry which is preliminary data.</text>
</comment>
<feature type="transmembrane region" description="Helical" evidence="1">
    <location>
        <begin position="16"/>
        <end position="36"/>
    </location>
</feature>
<feature type="transmembrane region" description="Helical" evidence="1">
    <location>
        <begin position="83"/>
        <end position="107"/>
    </location>
</feature>
<dbReference type="GO" id="GO:0016020">
    <property type="term" value="C:membrane"/>
    <property type="evidence" value="ECO:0007669"/>
    <property type="project" value="InterPro"/>
</dbReference>
<name>A0A846MVK3_9PROT</name>
<proteinExistence type="predicted"/>
<evidence type="ECO:0000313" key="3">
    <source>
        <dbReference type="EMBL" id="NIK87122.1"/>
    </source>
</evidence>
<protein>
    <recommendedName>
        <fullName evidence="2">Signal transduction histidine kinase internal region domain-containing protein</fullName>
    </recommendedName>
</protein>
<keyword evidence="1" id="KW-0812">Transmembrane</keyword>
<feature type="domain" description="Signal transduction histidine kinase internal region" evidence="2">
    <location>
        <begin position="170"/>
        <end position="248"/>
    </location>
</feature>
<keyword evidence="4" id="KW-1185">Reference proteome</keyword>
<evidence type="ECO:0000313" key="4">
    <source>
        <dbReference type="Proteomes" id="UP000570514"/>
    </source>
</evidence>
<keyword evidence="1" id="KW-0472">Membrane</keyword>
<dbReference type="Proteomes" id="UP000570514">
    <property type="component" value="Unassembled WGS sequence"/>
</dbReference>
<dbReference type="EMBL" id="JAASRM010000001">
    <property type="protein sequence ID" value="NIK87122.1"/>
    <property type="molecule type" value="Genomic_DNA"/>
</dbReference>
<accession>A0A846MVK3</accession>
<organism evidence="3 4">
    <name type="scientific">Rhizomicrobium palustre</name>
    <dbReference type="NCBI Taxonomy" id="189966"/>
    <lineage>
        <taxon>Bacteria</taxon>
        <taxon>Pseudomonadati</taxon>
        <taxon>Pseudomonadota</taxon>
        <taxon>Alphaproteobacteria</taxon>
        <taxon>Micropepsales</taxon>
        <taxon>Micropepsaceae</taxon>
        <taxon>Rhizomicrobium</taxon>
    </lineage>
</organism>
<reference evidence="3 4" key="1">
    <citation type="submission" date="2020-03" db="EMBL/GenBank/DDBJ databases">
        <title>Genomic Encyclopedia of Type Strains, Phase IV (KMG-IV): sequencing the most valuable type-strain genomes for metagenomic binning, comparative biology and taxonomic classification.</title>
        <authorList>
            <person name="Goeker M."/>
        </authorList>
    </citation>
    <scope>NUCLEOTIDE SEQUENCE [LARGE SCALE GENOMIC DNA]</scope>
    <source>
        <strain evidence="3 4">DSM 19867</strain>
    </source>
</reference>
<evidence type="ECO:0000256" key="1">
    <source>
        <dbReference type="SAM" id="Phobius"/>
    </source>
</evidence>
<sequence>MTMHQTGSSDLNKHNLRLMITVIVAAYLLIAVSNGIDWISRAPAAQALDIAAWEFLYNGSACITNIAICLIYARLFGRAAKPWLYIAPPILCFVGGALWITIAHFVIKLLGLPHWIGVPMSWISLTFQGGLASGTTLFLVSCVAFGLDYWRQAALERENAREAKSLAHQAQLRMLRYQLNPHFLFNTLNAIRGLILEDPQRSRRMVSELADFLRYSLDGRASEGTVGDELEAIENYLAIQRTRFEHQLDAEMQADPSALSVALPSFLIHPLVENAVKHGMKTGVMPLKLRIEITRRDQTLNIRVSNSGQLVPKHDHSYEDTGIGLKNITERLELAFPARHNFRLEEKDGWVTAEIELLLTATETQA</sequence>
<feature type="transmembrane region" description="Helical" evidence="1">
    <location>
        <begin position="56"/>
        <end position="76"/>
    </location>
</feature>
<dbReference type="Pfam" id="PF06580">
    <property type="entry name" value="His_kinase"/>
    <property type="match status" value="1"/>
</dbReference>
<gene>
    <name evidence="3" type="ORF">FHS83_000440</name>
</gene>
<dbReference type="GO" id="GO:0000155">
    <property type="term" value="F:phosphorelay sensor kinase activity"/>
    <property type="evidence" value="ECO:0007669"/>
    <property type="project" value="InterPro"/>
</dbReference>